<evidence type="ECO:0000313" key="3">
    <source>
        <dbReference type="EMBL" id="CAF1386519.1"/>
    </source>
</evidence>
<organism evidence="2 5">
    <name type="scientific">Adineta ricciae</name>
    <name type="common">Rotifer</name>
    <dbReference type="NCBI Taxonomy" id="249248"/>
    <lineage>
        <taxon>Eukaryota</taxon>
        <taxon>Metazoa</taxon>
        <taxon>Spiralia</taxon>
        <taxon>Gnathifera</taxon>
        <taxon>Rotifera</taxon>
        <taxon>Eurotatoria</taxon>
        <taxon>Bdelloidea</taxon>
        <taxon>Adinetida</taxon>
        <taxon>Adinetidae</taxon>
        <taxon>Adineta</taxon>
    </lineage>
</organism>
<feature type="compositionally biased region" description="Polar residues" evidence="1">
    <location>
        <begin position="33"/>
        <end position="48"/>
    </location>
</feature>
<comment type="caution">
    <text evidence="2">The sequence shown here is derived from an EMBL/GenBank/DDBJ whole genome shotgun (WGS) entry which is preliminary data.</text>
</comment>
<evidence type="ECO:0000313" key="5">
    <source>
        <dbReference type="Proteomes" id="UP000663852"/>
    </source>
</evidence>
<name>A0A814SZZ6_ADIRI</name>
<evidence type="ECO:0000313" key="2">
    <source>
        <dbReference type="EMBL" id="CAF1154779.1"/>
    </source>
</evidence>
<sequence length="227" mass="25876">MRPKGQAPNRNATVSNQNKKKNTSNKQKINTTDSQRISAQEQSAESISMENFNQSNQAKNDHVEKTPHPNMFSILHDQFEDDVDNQPLSNRLDFLAGHQPAANPITECDTSDDDTSENNNQQIQYAEPTNQEITHSTDSETEYDQPHHNILQTTRNNIHSEQEIHHPQPTLAEALISLYDDVDEYTTSNIEPPIKNPFEFDFTKRQVTNLLRPPKLISTKLNIDSTT</sequence>
<feature type="region of interest" description="Disordered" evidence="1">
    <location>
        <begin position="1"/>
        <end position="48"/>
    </location>
</feature>
<dbReference type="EMBL" id="CAJNOR010003179">
    <property type="protein sequence ID" value="CAF1386519.1"/>
    <property type="molecule type" value="Genomic_DNA"/>
</dbReference>
<evidence type="ECO:0000256" key="1">
    <source>
        <dbReference type="SAM" id="MobiDB-lite"/>
    </source>
</evidence>
<protein>
    <submittedName>
        <fullName evidence="2">Uncharacterized protein</fullName>
    </submittedName>
</protein>
<keyword evidence="4" id="KW-1185">Reference proteome</keyword>
<reference evidence="2" key="1">
    <citation type="submission" date="2021-02" db="EMBL/GenBank/DDBJ databases">
        <authorList>
            <person name="Nowell W R."/>
        </authorList>
    </citation>
    <scope>NUCLEOTIDE SEQUENCE</scope>
</reference>
<evidence type="ECO:0000313" key="4">
    <source>
        <dbReference type="Proteomes" id="UP000663828"/>
    </source>
</evidence>
<proteinExistence type="predicted"/>
<accession>A0A814SZZ6</accession>
<dbReference type="EMBL" id="CAJNOJ010000121">
    <property type="protein sequence ID" value="CAF1154779.1"/>
    <property type="molecule type" value="Genomic_DNA"/>
</dbReference>
<gene>
    <name evidence="2" type="ORF">EDS130_LOCUS22809</name>
    <name evidence="3" type="ORF">XAT740_LOCUS33367</name>
</gene>
<dbReference type="AlphaFoldDB" id="A0A814SZZ6"/>
<dbReference type="Proteomes" id="UP000663852">
    <property type="component" value="Unassembled WGS sequence"/>
</dbReference>
<dbReference type="Proteomes" id="UP000663828">
    <property type="component" value="Unassembled WGS sequence"/>
</dbReference>